<feature type="region of interest" description="Disordered" evidence="1">
    <location>
        <begin position="241"/>
        <end position="263"/>
    </location>
</feature>
<reference evidence="4 5" key="1">
    <citation type="submission" date="2018-02" db="EMBL/GenBank/DDBJ databases">
        <title>The genomes of Aspergillus section Nigri reveals drivers in fungal speciation.</title>
        <authorList>
            <consortium name="DOE Joint Genome Institute"/>
            <person name="Vesth T.C."/>
            <person name="Nybo J."/>
            <person name="Theobald S."/>
            <person name="Brandl J."/>
            <person name="Frisvad J.C."/>
            <person name="Nielsen K.F."/>
            <person name="Lyhne E.K."/>
            <person name="Kogle M.E."/>
            <person name="Kuo A."/>
            <person name="Riley R."/>
            <person name="Clum A."/>
            <person name="Nolan M."/>
            <person name="Lipzen A."/>
            <person name="Salamov A."/>
            <person name="Henrissat B."/>
            <person name="Wiebenga A."/>
            <person name="De vries R.P."/>
            <person name="Grigoriev I.V."/>
            <person name="Mortensen U.H."/>
            <person name="Andersen M.R."/>
            <person name="Baker S.E."/>
        </authorList>
    </citation>
    <scope>NUCLEOTIDE SEQUENCE [LARGE SCALE GENOMIC DNA]</scope>
    <source>
        <strain evidence="4 5">CBS 114.80</strain>
    </source>
</reference>
<dbReference type="Proteomes" id="UP000248817">
    <property type="component" value="Unassembled WGS sequence"/>
</dbReference>
<dbReference type="InterPro" id="IPR029476">
    <property type="entry name" value="DNase_NucA_NucB"/>
</dbReference>
<proteinExistence type="predicted"/>
<sequence>MKLPSAFSLLFVLVVMEVVAQINYSQNCANSIGTCQNACWAVLCNRVTRMVTYDSNRANQAPRRRASGCSRNPCNNNNLPYRRFGNSCDEYPFASVREGGAGAKLRCVPKGQNDSQGGQLSAFYRNSGIQNGQRYGVTLRNYGGASFCKQSPTCRNDGGQFHLRGGNFALGRRGEEFVEDVMPAGNSTAGGQAEEWEPVKLRTLEDEDGHFHLVIAEDPDHPIRVGDVVWTDSINGTVRLVREVPSEETGDEGSGRHGSEERA</sequence>
<dbReference type="Pfam" id="PF14040">
    <property type="entry name" value="DNase_NucA_NucB"/>
    <property type="match status" value="1"/>
</dbReference>
<name>A0A2V5J6Q5_9EURO</name>
<keyword evidence="2" id="KW-0732">Signal</keyword>
<evidence type="ECO:0000256" key="2">
    <source>
        <dbReference type="SAM" id="SignalP"/>
    </source>
</evidence>
<gene>
    <name evidence="4" type="ORF">BP00DRAFT_469914</name>
</gene>
<evidence type="ECO:0000313" key="4">
    <source>
        <dbReference type="EMBL" id="PYI33527.1"/>
    </source>
</evidence>
<evidence type="ECO:0000313" key="5">
    <source>
        <dbReference type="Proteomes" id="UP000248817"/>
    </source>
</evidence>
<accession>A0A2V5J6Q5</accession>
<feature type="signal peptide" evidence="2">
    <location>
        <begin position="1"/>
        <end position="20"/>
    </location>
</feature>
<dbReference type="AlphaFoldDB" id="A0A2V5J6Q5"/>
<evidence type="ECO:0000259" key="3">
    <source>
        <dbReference type="Pfam" id="PF14040"/>
    </source>
</evidence>
<protein>
    <recommendedName>
        <fullName evidence="3">Deoxyribonuclease NucA/NucB domain-containing protein</fullName>
    </recommendedName>
</protein>
<feature type="domain" description="Deoxyribonuclease NucA/NucB" evidence="3">
    <location>
        <begin position="38"/>
        <end position="138"/>
    </location>
</feature>
<keyword evidence="5" id="KW-1185">Reference proteome</keyword>
<dbReference type="EMBL" id="KZ825483">
    <property type="protein sequence ID" value="PYI33527.1"/>
    <property type="molecule type" value="Genomic_DNA"/>
</dbReference>
<organism evidence="4 5">
    <name type="scientific">Aspergillus indologenus CBS 114.80</name>
    <dbReference type="NCBI Taxonomy" id="1450541"/>
    <lineage>
        <taxon>Eukaryota</taxon>
        <taxon>Fungi</taxon>
        <taxon>Dikarya</taxon>
        <taxon>Ascomycota</taxon>
        <taxon>Pezizomycotina</taxon>
        <taxon>Eurotiomycetes</taxon>
        <taxon>Eurotiomycetidae</taxon>
        <taxon>Eurotiales</taxon>
        <taxon>Aspergillaceae</taxon>
        <taxon>Aspergillus</taxon>
        <taxon>Aspergillus subgen. Circumdati</taxon>
    </lineage>
</organism>
<evidence type="ECO:0000256" key="1">
    <source>
        <dbReference type="SAM" id="MobiDB-lite"/>
    </source>
</evidence>
<feature type="chain" id="PRO_5015928577" description="Deoxyribonuclease NucA/NucB domain-containing protein" evidence="2">
    <location>
        <begin position="21"/>
        <end position="263"/>
    </location>
</feature>
<feature type="compositionally biased region" description="Basic and acidic residues" evidence="1">
    <location>
        <begin position="253"/>
        <end position="263"/>
    </location>
</feature>